<keyword evidence="2" id="KW-1185">Reference proteome</keyword>
<dbReference type="EnsemblMetazoa" id="OVOC10913.1">
    <property type="protein sequence ID" value="OVOC10913.1"/>
    <property type="gene ID" value="WBGene00247722"/>
</dbReference>
<sequence length="70" mass="8184">MHIIMLCRRATTYLFTFDSTEHIGQNNPIKNSQIFHSFQSKQQLNNKNSKMIGIGTTSYHRECFKTFISV</sequence>
<reference evidence="1" key="2">
    <citation type="submission" date="2022-06" db="UniProtKB">
        <authorList>
            <consortium name="EnsemblMetazoa"/>
        </authorList>
    </citation>
    <scope>IDENTIFICATION</scope>
</reference>
<evidence type="ECO:0000313" key="2">
    <source>
        <dbReference type="Proteomes" id="UP000024404"/>
    </source>
</evidence>
<proteinExistence type="predicted"/>
<dbReference type="AlphaFoldDB" id="A0A8R1XLD6"/>
<evidence type="ECO:0000313" key="1">
    <source>
        <dbReference type="EnsemblMetazoa" id="OVOC10913.1"/>
    </source>
</evidence>
<name>A0A8R1XLD6_ONCVO</name>
<protein>
    <submittedName>
        <fullName evidence="1">Uncharacterized protein</fullName>
    </submittedName>
</protein>
<accession>A0A8R1XLD6</accession>
<reference evidence="2" key="1">
    <citation type="submission" date="2013-10" db="EMBL/GenBank/DDBJ databases">
        <title>Genome sequencing of Onchocerca volvulus.</title>
        <authorList>
            <person name="Cotton J."/>
            <person name="Tsai J."/>
            <person name="Stanley E."/>
            <person name="Tracey A."/>
            <person name="Holroyd N."/>
            <person name="Lustigman S."/>
            <person name="Berriman M."/>
        </authorList>
    </citation>
    <scope>NUCLEOTIDE SEQUENCE</scope>
</reference>
<dbReference type="Proteomes" id="UP000024404">
    <property type="component" value="Unassembled WGS sequence"/>
</dbReference>
<organism evidence="1 2">
    <name type="scientific">Onchocerca volvulus</name>
    <dbReference type="NCBI Taxonomy" id="6282"/>
    <lineage>
        <taxon>Eukaryota</taxon>
        <taxon>Metazoa</taxon>
        <taxon>Ecdysozoa</taxon>
        <taxon>Nematoda</taxon>
        <taxon>Chromadorea</taxon>
        <taxon>Rhabditida</taxon>
        <taxon>Spirurina</taxon>
        <taxon>Spiruromorpha</taxon>
        <taxon>Filarioidea</taxon>
        <taxon>Onchocercidae</taxon>
        <taxon>Onchocerca</taxon>
    </lineage>
</organism>
<dbReference type="EMBL" id="CMVM020000346">
    <property type="status" value="NOT_ANNOTATED_CDS"/>
    <property type="molecule type" value="Genomic_DNA"/>
</dbReference>